<evidence type="ECO:0000313" key="2">
    <source>
        <dbReference type="Proteomes" id="UP001642360"/>
    </source>
</evidence>
<proteinExistence type="predicted"/>
<name>A0ABC8RIH8_9AQUA</name>
<reference evidence="1 2" key="1">
    <citation type="submission" date="2024-02" db="EMBL/GenBank/DDBJ databases">
        <authorList>
            <person name="Vignale AGUSTIN F."/>
            <person name="Sosa J E."/>
            <person name="Modenutti C."/>
        </authorList>
    </citation>
    <scope>NUCLEOTIDE SEQUENCE [LARGE SCALE GENOMIC DNA]</scope>
</reference>
<protein>
    <submittedName>
        <fullName evidence="1">Uncharacterized protein</fullName>
    </submittedName>
</protein>
<accession>A0ABC8RIH8</accession>
<gene>
    <name evidence="1" type="ORF">ILEXP_LOCUS12282</name>
</gene>
<evidence type="ECO:0000313" key="1">
    <source>
        <dbReference type="EMBL" id="CAK9144533.1"/>
    </source>
</evidence>
<dbReference type="Proteomes" id="UP001642360">
    <property type="component" value="Unassembled WGS sequence"/>
</dbReference>
<organism evidence="1 2">
    <name type="scientific">Ilex paraguariensis</name>
    <name type="common">yerba mate</name>
    <dbReference type="NCBI Taxonomy" id="185542"/>
    <lineage>
        <taxon>Eukaryota</taxon>
        <taxon>Viridiplantae</taxon>
        <taxon>Streptophyta</taxon>
        <taxon>Embryophyta</taxon>
        <taxon>Tracheophyta</taxon>
        <taxon>Spermatophyta</taxon>
        <taxon>Magnoliopsida</taxon>
        <taxon>eudicotyledons</taxon>
        <taxon>Gunneridae</taxon>
        <taxon>Pentapetalae</taxon>
        <taxon>asterids</taxon>
        <taxon>campanulids</taxon>
        <taxon>Aquifoliales</taxon>
        <taxon>Aquifoliaceae</taxon>
        <taxon>Ilex</taxon>
    </lineage>
</organism>
<sequence length="67" mass="7805">MFMIQIEGLRLDVAAAEEEIARWKVAQLSEVRQELEAKQAVIEWENKLKFKEETAVSECCHGNQRRS</sequence>
<comment type="caution">
    <text evidence="1">The sequence shown here is derived from an EMBL/GenBank/DDBJ whole genome shotgun (WGS) entry which is preliminary data.</text>
</comment>
<dbReference type="AlphaFoldDB" id="A0ABC8RIH8"/>
<keyword evidence="2" id="KW-1185">Reference proteome</keyword>
<dbReference type="EMBL" id="CAUOFW020001397">
    <property type="protein sequence ID" value="CAK9144533.1"/>
    <property type="molecule type" value="Genomic_DNA"/>
</dbReference>